<feature type="transmembrane region" description="Helical" evidence="1">
    <location>
        <begin position="83"/>
        <end position="101"/>
    </location>
</feature>
<organism evidence="2 3">
    <name type="scientific">Sus scrofa</name>
    <name type="common">Pig</name>
    <dbReference type="NCBI Taxonomy" id="9823"/>
    <lineage>
        <taxon>Eukaryota</taxon>
        <taxon>Metazoa</taxon>
        <taxon>Chordata</taxon>
        <taxon>Craniata</taxon>
        <taxon>Vertebrata</taxon>
        <taxon>Euteleostomi</taxon>
        <taxon>Mammalia</taxon>
        <taxon>Eutheria</taxon>
        <taxon>Laurasiatheria</taxon>
        <taxon>Artiodactyla</taxon>
        <taxon>Suina</taxon>
        <taxon>Suidae</taxon>
        <taxon>Sus</taxon>
    </lineage>
</organism>
<dbReference type="Proteomes" id="UP000694570">
    <property type="component" value="Unplaced"/>
</dbReference>
<dbReference type="Ensembl" id="ENSSSCT00040082255.1">
    <property type="protein sequence ID" value="ENSSSCP00040035809.1"/>
    <property type="gene ID" value="ENSSSCG00040060493.1"/>
</dbReference>
<accession>A0A8D0XT42</accession>
<sequence length="127" mass="14757">MLCIFAYVYWPSVISLEKCLLRSFAHFSIQLFVFLLLSYMSCLCILEIKPLSVALFAIIFYHSVGCLFVLLMISYSVQKLVSLIRSHLFVFVFISIALGDCPKKTFVWLMSENVLRMFSSRSFYHVL</sequence>
<feature type="transmembrane region" description="Helical" evidence="1">
    <location>
        <begin position="25"/>
        <end position="46"/>
    </location>
</feature>
<keyword evidence="1" id="KW-0472">Membrane</keyword>
<proteinExistence type="predicted"/>
<evidence type="ECO:0000256" key="1">
    <source>
        <dbReference type="SAM" id="Phobius"/>
    </source>
</evidence>
<dbReference type="Proteomes" id="UP000694722">
    <property type="component" value="Unplaced"/>
</dbReference>
<dbReference type="Ensembl" id="ENSSSCT00030086800.1">
    <property type="protein sequence ID" value="ENSSSCP00030040038.1"/>
    <property type="gene ID" value="ENSSSCG00030062085.1"/>
</dbReference>
<name>A0A8D0XT42_PIG</name>
<dbReference type="AlphaFoldDB" id="A0A8D0XT42"/>
<reference evidence="2" key="1">
    <citation type="submission" date="2025-05" db="UniProtKB">
        <authorList>
            <consortium name="Ensembl"/>
        </authorList>
    </citation>
    <scope>IDENTIFICATION</scope>
</reference>
<protein>
    <submittedName>
        <fullName evidence="2">Uncharacterized protein</fullName>
    </submittedName>
</protein>
<feature type="transmembrane region" description="Helical" evidence="1">
    <location>
        <begin position="53"/>
        <end position="77"/>
    </location>
</feature>
<evidence type="ECO:0000313" key="2">
    <source>
        <dbReference type="Ensembl" id="ENSSSCP00030040038.1"/>
    </source>
</evidence>
<evidence type="ECO:0000313" key="3">
    <source>
        <dbReference type="Proteomes" id="UP000694570"/>
    </source>
</evidence>
<keyword evidence="1" id="KW-1133">Transmembrane helix</keyword>
<keyword evidence="1" id="KW-0812">Transmembrane</keyword>